<evidence type="ECO:0000313" key="11">
    <source>
        <dbReference type="EMBL" id="GAG15149.1"/>
    </source>
</evidence>
<feature type="transmembrane region" description="Helical" evidence="10">
    <location>
        <begin position="48"/>
        <end position="65"/>
    </location>
</feature>
<evidence type="ECO:0000256" key="7">
    <source>
        <dbReference type="ARBA" id="ARBA00022982"/>
    </source>
</evidence>
<keyword evidence="7" id="KW-0249">Electron transport</keyword>
<evidence type="ECO:0000256" key="5">
    <source>
        <dbReference type="ARBA" id="ARBA00022692"/>
    </source>
</evidence>
<keyword evidence="9 10" id="KW-0472">Membrane</keyword>
<dbReference type="InterPro" id="IPR011303">
    <property type="entry name" value="RnfD_bac"/>
</dbReference>
<feature type="transmembrane region" description="Helical" evidence="10">
    <location>
        <begin position="179"/>
        <end position="203"/>
    </location>
</feature>
<evidence type="ECO:0000256" key="9">
    <source>
        <dbReference type="ARBA" id="ARBA00023136"/>
    </source>
</evidence>
<evidence type="ECO:0000256" key="1">
    <source>
        <dbReference type="ARBA" id="ARBA00022448"/>
    </source>
</evidence>
<keyword evidence="8 10" id="KW-1133">Transmembrane helix</keyword>
<name>X0VAJ4_9ZZZZ</name>
<dbReference type="Pfam" id="PF03116">
    <property type="entry name" value="NQR2_RnfD_RnfE"/>
    <property type="match status" value="1"/>
</dbReference>
<comment type="caution">
    <text evidence="11">The sequence shown here is derived from an EMBL/GenBank/DDBJ whole genome shotgun (WGS) entry which is preliminary data.</text>
</comment>
<keyword evidence="5 10" id="KW-0812">Transmembrane</keyword>
<protein>
    <submittedName>
        <fullName evidence="11">Uncharacterized protein</fullName>
    </submittedName>
</protein>
<keyword evidence="6" id="KW-1278">Translocase</keyword>
<dbReference type="PANTHER" id="PTHR30578">
    <property type="entry name" value="ELECTRON TRANSPORT COMPLEX PROTEIN RNFD"/>
    <property type="match status" value="1"/>
</dbReference>
<evidence type="ECO:0000256" key="2">
    <source>
        <dbReference type="ARBA" id="ARBA00022553"/>
    </source>
</evidence>
<dbReference type="NCBIfam" id="TIGR01946">
    <property type="entry name" value="rnfD"/>
    <property type="match status" value="1"/>
</dbReference>
<organism evidence="11">
    <name type="scientific">marine sediment metagenome</name>
    <dbReference type="NCBI Taxonomy" id="412755"/>
    <lineage>
        <taxon>unclassified sequences</taxon>
        <taxon>metagenomes</taxon>
        <taxon>ecological metagenomes</taxon>
    </lineage>
</organism>
<dbReference type="PANTHER" id="PTHR30578:SF0">
    <property type="entry name" value="ION-TRANSLOCATING OXIDOREDUCTASE COMPLEX SUBUNIT D"/>
    <property type="match status" value="1"/>
</dbReference>
<evidence type="ECO:0000256" key="8">
    <source>
        <dbReference type="ARBA" id="ARBA00022989"/>
    </source>
</evidence>
<feature type="transmembrane region" description="Helical" evidence="10">
    <location>
        <begin position="96"/>
        <end position="114"/>
    </location>
</feature>
<gene>
    <name evidence="11" type="ORF">S01H1_52248</name>
</gene>
<reference evidence="11" key="1">
    <citation type="journal article" date="2014" name="Front. Microbiol.">
        <title>High frequency of phylogenetically diverse reductive dehalogenase-homologous genes in deep subseafloor sedimentary metagenomes.</title>
        <authorList>
            <person name="Kawai M."/>
            <person name="Futagami T."/>
            <person name="Toyoda A."/>
            <person name="Takaki Y."/>
            <person name="Nishi S."/>
            <person name="Hori S."/>
            <person name="Arai W."/>
            <person name="Tsubouchi T."/>
            <person name="Morono Y."/>
            <person name="Uchiyama I."/>
            <person name="Ito T."/>
            <person name="Fujiyama A."/>
            <person name="Inagaki F."/>
            <person name="Takami H."/>
        </authorList>
    </citation>
    <scope>NUCLEOTIDE SEQUENCE</scope>
    <source>
        <strain evidence="11">Expedition CK06-06</strain>
    </source>
</reference>
<feature type="transmembrane region" description="Helical" evidence="10">
    <location>
        <begin position="72"/>
        <end position="90"/>
    </location>
</feature>
<proteinExistence type="predicted"/>
<evidence type="ECO:0000256" key="4">
    <source>
        <dbReference type="ARBA" id="ARBA00022643"/>
    </source>
</evidence>
<keyword evidence="1" id="KW-0813">Transport</keyword>
<evidence type="ECO:0000256" key="10">
    <source>
        <dbReference type="SAM" id="Phobius"/>
    </source>
</evidence>
<dbReference type="AlphaFoldDB" id="X0VAJ4"/>
<dbReference type="GO" id="GO:0022900">
    <property type="term" value="P:electron transport chain"/>
    <property type="evidence" value="ECO:0007669"/>
    <property type="project" value="InterPro"/>
</dbReference>
<accession>X0VAJ4</accession>
<sequence length="249" mass="26542">MENGKQLILSSAPHLRGRTSIPRDMYLVVLALLFPAAGAVYFFGLYALLMLAVGVSTAVLTEYVAKRMRRKPFFMDGSAVVTGLLLVLILPPRTPLWIVIIGSIFSIAIAKEAFGGLGFNIFNPAIAGRAFVSVSFAGSLARWIAPTSSWMADAVTTATPLGEGFTTTLSKPELYKALFLGNVAGSVGETSALLILIGGAILLAFGIIKWHVPVVYIATVFVLSWIMGQDPVFHILAGGLMLGAFFMVT</sequence>
<feature type="transmembrane region" description="Helical" evidence="10">
    <location>
        <begin position="210"/>
        <end position="226"/>
    </location>
</feature>
<dbReference type="GO" id="GO:0055085">
    <property type="term" value="P:transmembrane transport"/>
    <property type="evidence" value="ECO:0007669"/>
    <property type="project" value="InterPro"/>
</dbReference>
<dbReference type="GO" id="GO:0005886">
    <property type="term" value="C:plasma membrane"/>
    <property type="evidence" value="ECO:0007669"/>
    <property type="project" value="TreeGrafter"/>
</dbReference>
<feature type="non-terminal residue" evidence="11">
    <location>
        <position position="249"/>
    </location>
</feature>
<dbReference type="EMBL" id="BARS01033768">
    <property type="protein sequence ID" value="GAG15149.1"/>
    <property type="molecule type" value="Genomic_DNA"/>
</dbReference>
<keyword evidence="4" id="KW-0288">FMN</keyword>
<keyword evidence="3" id="KW-0285">Flavoprotein</keyword>
<evidence type="ECO:0000256" key="3">
    <source>
        <dbReference type="ARBA" id="ARBA00022630"/>
    </source>
</evidence>
<keyword evidence="2" id="KW-0597">Phosphoprotein</keyword>
<evidence type="ECO:0000256" key="6">
    <source>
        <dbReference type="ARBA" id="ARBA00022967"/>
    </source>
</evidence>
<feature type="transmembrane region" description="Helical" evidence="10">
    <location>
        <begin position="232"/>
        <end position="248"/>
    </location>
</feature>
<feature type="transmembrane region" description="Helical" evidence="10">
    <location>
        <begin position="126"/>
        <end position="145"/>
    </location>
</feature>
<dbReference type="InterPro" id="IPR004338">
    <property type="entry name" value="NqrB/RnfD"/>
</dbReference>